<comment type="similarity">
    <text evidence="2">Belongs to the proteasome subunit S10 family.</text>
</comment>
<evidence type="ECO:0000259" key="6">
    <source>
        <dbReference type="PROSITE" id="PS50250"/>
    </source>
</evidence>
<dbReference type="PROSITE" id="PS50250">
    <property type="entry name" value="PCI"/>
    <property type="match status" value="1"/>
</dbReference>
<dbReference type="InterPro" id="IPR049549">
    <property type="entry name" value="RPN7_PSMD6_C"/>
</dbReference>
<dbReference type="FunFam" id="1.25.40.570:FF:000005">
    <property type="entry name" value="26S proteasome regulatory subunit N7"/>
    <property type="match status" value="1"/>
</dbReference>
<dbReference type="InterPro" id="IPR036390">
    <property type="entry name" value="WH_DNA-bd_sf"/>
</dbReference>
<dbReference type="SMART" id="SM00088">
    <property type="entry name" value="PINT"/>
    <property type="match status" value="1"/>
</dbReference>
<name>A0A328E698_9ASTE</name>
<reference evidence="7 8" key="1">
    <citation type="submission" date="2018-06" db="EMBL/GenBank/DDBJ databases">
        <title>The Genome of Cuscuta australis (Dodder) Provides Insight into the Evolution of Plant Parasitism.</title>
        <authorList>
            <person name="Liu H."/>
        </authorList>
    </citation>
    <scope>NUCLEOTIDE SEQUENCE [LARGE SCALE GENOMIC DNA]</scope>
    <source>
        <strain evidence="8">cv. Yunnan</strain>
        <tissue evidence="7">Vines</tissue>
    </source>
</reference>
<feature type="domain" description="PCI" evidence="6">
    <location>
        <begin position="189"/>
        <end position="357"/>
    </location>
</feature>
<comment type="caution">
    <text evidence="7">The sequence shown here is derived from an EMBL/GenBank/DDBJ whole genome shotgun (WGS) entry which is preliminary data.</text>
</comment>
<protein>
    <recommendedName>
        <fullName evidence="4">26S proteasome regulatory subunit RPN7</fullName>
    </recommendedName>
</protein>
<dbReference type="GO" id="GO:0043161">
    <property type="term" value="P:proteasome-mediated ubiquitin-dependent protein catabolic process"/>
    <property type="evidence" value="ECO:0007669"/>
    <property type="project" value="TreeGrafter"/>
</dbReference>
<evidence type="ECO:0000256" key="4">
    <source>
        <dbReference type="ARBA" id="ARBA00075096"/>
    </source>
</evidence>
<proteinExistence type="inferred from homology"/>
<dbReference type="SUPFAM" id="SSF46785">
    <property type="entry name" value="Winged helix' DNA-binding domain"/>
    <property type="match status" value="1"/>
</dbReference>
<sequence>MEGEGVQTQHLILAKNISLLTNSDVDDLQKVRLRDEVYNVVVSNDMAPLYQTLVSKCVLTLDPKVLNSMRDRIDEELKKLDEKIADAEENLGESEVREAHLAKSLFYIRIGDKDKALEQLKVTESKTVAVGQKMDLVFYTLQMGFFDMDFDLISKSIDRAKNLFEEGGDWERKNRLKVYEGLFCMSTRNFKKAANLFLDSISTFTTYELFPYDTFIFYTVLTSIITLDRVSLKQKVVDAPEILTVIGKIPYLSEFLNSLYDCQYKEFFSAFSGIMEHIKLDRYLHPHFRYYMREVRTVVYSQFLESYKSVTIEAMSNAFGVSEDFIDMELSRFIAAGKLHCKIDKVAGVLETNRPDAKNALYQATIKQGDFLLNRIQKLSRVIDL</sequence>
<dbReference type="Proteomes" id="UP000249390">
    <property type="component" value="Unassembled WGS sequence"/>
</dbReference>
<dbReference type="GO" id="GO:0000502">
    <property type="term" value="C:proteasome complex"/>
    <property type="evidence" value="ECO:0007669"/>
    <property type="project" value="UniProtKB-KW"/>
</dbReference>
<dbReference type="EMBL" id="NQVE01000039">
    <property type="protein sequence ID" value="RAL52168.1"/>
    <property type="molecule type" value="Genomic_DNA"/>
</dbReference>
<dbReference type="PANTHER" id="PTHR14145:SF1">
    <property type="entry name" value="26S PROTEASOME NON-ATPASE REGULATORY SUBUNIT 6"/>
    <property type="match status" value="1"/>
</dbReference>
<dbReference type="InterPro" id="IPR045135">
    <property type="entry name" value="Rpn7_N"/>
</dbReference>
<evidence type="ECO:0000313" key="8">
    <source>
        <dbReference type="Proteomes" id="UP000249390"/>
    </source>
</evidence>
<dbReference type="InterPro" id="IPR000717">
    <property type="entry name" value="PCI_dom"/>
</dbReference>
<dbReference type="Gene3D" id="1.25.40.570">
    <property type="match status" value="1"/>
</dbReference>
<dbReference type="Pfam" id="PF10602">
    <property type="entry name" value="RPN7"/>
    <property type="match status" value="1"/>
</dbReference>
<comment type="function">
    <text evidence="1">Acts as a regulatory subunit of the 26S proteasome which is involved in the ATP-dependent degradation of ubiquitinated proteins.</text>
</comment>
<dbReference type="PANTHER" id="PTHR14145">
    <property type="entry name" value="26S PROTESOME SUBUNIT 6"/>
    <property type="match status" value="1"/>
</dbReference>
<feature type="coiled-coil region" evidence="5">
    <location>
        <begin position="66"/>
        <end position="97"/>
    </location>
</feature>
<dbReference type="InterPro" id="IPR019585">
    <property type="entry name" value="Rpn7/CSN1"/>
</dbReference>
<keyword evidence="5" id="KW-0175">Coiled coil</keyword>
<dbReference type="Pfam" id="PF01399">
    <property type="entry name" value="PCI"/>
    <property type="match status" value="1"/>
</dbReference>
<evidence type="ECO:0000256" key="2">
    <source>
        <dbReference type="ARBA" id="ARBA00005717"/>
    </source>
</evidence>
<gene>
    <name evidence="7" type="ORF">DM860_017305</name>
</gene>
<evidence type="ECO:0000313" key="7">
    <source>
        <dbReference type="EMBL" id="RAL52168.1"/>
    </source>
</evidence>
<dbReference type="Pfam" id="PF21154">
    <property type="entry name" value="RPN7_PSMD6_C"/>
    <property type="match status" value="1"/>
</dbReference>
<evidence type="ECO:0000256" key="1">
    <source>
        <dbReference type="ARBA" id="ARBA00002187"/>
    </source>
</evidence>
<keyword evidence="3" id="KW-0647">Proteasome</keyword>
<keyword evidence="8" id="KW-1185">Reference proteome</keyword>
<evidence type="ECO:0000256" key="5">
    <source>
        <dbReference type="SAM" id="Coils"/>
    </source>
</evidence>
<accession>A0A328E698</accession>
<organism evidence="7 8">
    <name type="scientific">Cuscuta australis</name>
    <dbReference type="NCBI Taxonomy" id="267555"/>
    <lineage>
        <taxon>Eukaryota</taxon>
        <taxon>Viridiplantae</taxon>
        <taxon>Streptophyta</taxon>
        <taxon>Embryophyta</taxon>
        <taxon>Tracheophyta</taxon>
        <taxon>Spermatophyta</taxon>
        <taxon>Magnoliopsida</taxon>
        <taxon>eudicotyledons</taxon>
        <taxon>Gunneridae</taxon>
        <taxon>Pentapetalae</taxon>
        <taxon>asterids</taxon>
        <taxon>lamiids</taxon>
        <taxon>Solanales</taxon>
        <taxon>Convolvulaceae</taxon>
        <taxon>Cuscuteae</taxon>
        <taxon>Cuscuta</taxon>
        <taxon>Cuscuta subgen. Grammica</taxon>
        <taxon>Cuscuta sect. Cleistogrammica</taxon>
    </lineage>
</organism>
<dbReference type="AlphaFoldDB" id="A0A328E698"/>
<evidence type="ECO:0000256" key="3">
    <source>
        <dbReference type="ARBA" id="ARBA00022942"/>
    </source>
</evidence>